<dbReference type="AlphaFoldDB" id="A0A0S3F4M0"/>
<evidence type="ECO:0000256" key="1">
    <source>
        <dbReference type="SAM" id="MobiDB-lite"/>
    </source>
</evidence>
<feature type="region of interest" description="Disordered" evidence="1">
    <location>
        <begin position="1"/>
        <end position="24"/>
    </location>
</feature>
<reference evidence="3 4" key="1">
    <citation type="submission" date="2015-11" db="EMBL/GenBank/DDBJ databases">
        <title>A Two-component Flavoprotein Monooxygenase System MeaXY Responsible for para-Hydroxylation of 2-Methyl-6-ethylaniline and 2,6-Diethylaniline in Sphingobium baderi DE-13.</title>
        <authorList>
            <person name="Cheng M."/>
            <person name="Meng Q."/>
            <person name="Yang Y."/>
            <person name="Chu C."/>
            <person name="Yan X."/>
            <person name="He J."/>
            <person name="Li S."/>
        </authorList>
    </citation>
    <scope>NUCLEOTIDE SEQUENCE [LARGE SCALE GENOMIC DNA]</scope>
    <source>
        <strain evidence="3 4">DE-13</strain>
    </source>
</reference>
<name>A0A0S3F4M0_9SPHN</name>
<dbReference type="STRING" id="1332080.ATN00_13200"/>
<dbReference type="Pfam" id="PF12697">
    <property type="entry name" value="Abhydrolase_6"/>
    <property type="match status" value="1"/>
</dbReference>
<evidence type="ECO:0000259" key="2">
    <source>
        <dbReference type="Pfam" id="PF12697"/>
    </source>
</evidence>
<dbReference type="InterPro" id="IPR029058">
    <property type="entry name" value="AB_hydrolase_fold"/>
</dbReference>
<dbReference type="PANTHER" id="PTHR36837">
    <property type="entry name" value="POLY(3-HYDROXYALKANOATE) POLYMERASE SUBUNIT PHAC"/>
    <property type="match status" value="1"/>
</dbReference>
<dbReference type="EMBL" id="CP013264">
    <property type="protein sequence ID" value="ALR22623.1"/>
    <property type="molecule type" value="Genomic_DNA"/>
</dbReference>
<proteinExistence type="predicted"/>
<protein>
    <submittedName>
        <fullName evidence="3">Poly-beta-hydroxybutyrate polymerase</fullName>
    </submittedName>
</protein>
<dbReference type="InterPro" id="IPR000073">
    <property type="entry name" value="AB_hydrolase_1"/>
</dbReference>
<dbReference type="OrthoDB" id="9767934at2"/>
<accession>A0A0S3F4M0</accession>
<sequence length="320" mass="34284">MRRRAFQGLRKYQSAERSTPPSAAPVVAASGNARLLHYGTASGRPPVVFVPSLINPPTVLDLSESRSMLRHMAAQGHDAYLVDWGTPAAGDSMLGLDSHVAERLVPMLASLPLPPILVGYCLGGSLVLGAAMLHPVRAVATIAAPWHFDGFPAADLDLIIGLWNGAKTTCERLGYVPMEVLQSGFWALDPARTIRKFAAFADITAGTDDERAFLSVEDWANGGAPLTFAAGRDLFETFYEGNMSGLGNWMIRDRAVKLESLTCPNLSICSATDRIVPAAASPRLAQSEMLQMGHVGMIVGRQAPELLWNPLSQWLSGHGG</sequence>
<dbReference type="SUPFAM" id="SSF53474">
    <property type="entry name" value="alpha/beta-Hydrolases"/>
    <property type="match status" value="1"/>
</dbReference>
<dbReference type="KEGG" id="sbd:ATN00_13200"/>
<evidence type="ECO:0000313" key="3">
    <source>
        <dbReference type="EMBL" id="ALR22623.1"/>
    </source>
</evidence>
<feature type="domain" description="AB hydrolase-1" evidence="2">
    <location>
        <begin position="71"/>
        <end position="250"/>
    </location>
</feature>
<keyword evidence="4" id="KW-1185">Reference proteome</keyword>
<dbReference type="Proteomes" id="UP000056968">
    <property type="component" value="Chromosome"/>
</dbReference>
<dbReference type="PANTHER" id="PTHR36837:SF2">
    <property type="entry name" value="POLY(3-HYDROXYALKANOATE) POLYMERASE SUBUNIT PHAC"/>
    <property type="match status" value="1"/>
</dbReference>
<evidence type="ECO:0000313" key="4">
    <source>
        <dbReference type="Proteomes" id="UP000056968"/>
    </source>
</evidence>
<dbReference type="Gene3D" id="3.40.50.1820">
    <property type="entry name" value="alpha/beta hydrolase"/>
    <property type="match status" value="1"/>
</dbReference>
<gene>
    <name evidence="3" type="ORF">ATN00_13200</name>
</gene>
<organism evidence="3 4">
    <name type="scientific">Sphingobium baderi</name>
    <dbReference type="NCBI Taxonomy" id="1332080"/>
    <lineage>
        <taxon>Bacteria</taxon>
        <taxon>Pseudomonadati</taxon>
        <taxon>Pseudomonadota</taxon>
        <taxon>Alphaproteobacteria</taxon>
        <taxon>Sphingomonadales</taxon>
        <taxon>Sphingomonadaceae</taxon>
        <taxon>Sphingobium</taxon>
    </lineage>
</organism>
<dbReference type="InterPro" id="IPR051321">
    <property type="entry name" value="PHA/PHB_synthase"/>
</dbReference>